<dbReference type="STRING" id="178035.A0A154NYC7"/>
<dbReference type="GO" id="GO:0016705">
    <property type="term" value="F:oxidoreductase activity, acting on paired donors, with incorporation or reduction of molecular oxygen"/>
    <property type="evidence" value="ECO:0007669"/>
    <property type="project" value="InterPro"/>
</dbReference>
<sequence>MAPVVFRRFYLGDYLWNVYNRFPNLKYFGFFNFTSPVIAIRDPELVASIGLKHFDHFTDHRGLIDEDLDPLMGKNLFGLRGDAWRDMRKILSPAFTSAKMKVMSELIIDCADRFTEFIAAQSTKEREYDLWDIFRRYTNDVVATSSYGIAIDSLRDPENEFYRYGREAINLTTGTTPLKLLMASSFPILSRLFGIRIFSEKIRIYFKSVVKETVKMRDEKGIHRPDMIQLMMDSKDKDGNRMSLDDMTNQAFIFFLGGFDTSAGLMSFAAHEIAVHPEIQAKLLAEIEGVLQKTNGKLTYDALKDMPYMDAILDETNRMYPAAPFLDRVCVKEFELPPAGPGLKPVIVSPGDCLWFLPVGFHRDPNYFPEPSKFKPERFLNNEVSSAHYMPFGLGPRACIGNRFALMQVKIMLMDLFTASLILFILSFLVYIYQKKQTEFFDKSGVPYVSPIPLLGNMAPVVFRRVYLGHHIRDAYNRFGHLKYFGLFNLTMPVYAIRDPELIKSITVTNFDHFTDHRNLVDKNVDPLLGSTLFGLLGDHWREIRKVMTPAFKTSKIKTMSKIIIDCADRYAEFLATQSKDGRVYDLSDIFSRYINDVMATCTLGLTVDSLRDMENEFYLCSKEVTLLSEAATLTTLLAGTHTRLMKLLGLSLYSERFRSTFKKVINEAVEMRDRKGIHRPDMLQMIMDWRDQHGDRMSINEMTGLTIDVYLGAFDATLNLICFAAHEIAVNPEIQAKLLSEIEQVNRKTNGVPTYESFNEMPYMDAVLDEVNRMYIGTAFLDRVCVKEFELPPAGPDLKRVRVNPGDVVWFLPSSMHYDPNYFPEPSKFRPERFLNKEVSGSCYFPFGIGPRMCIASKFAMMMVKIMMFDLLRRCTLEPSSETMIPIIFNIASAVAMPRDGFWLNIKTRKANDDVNKALNVDVDKALNGNVDKPSNGTVTTKCPKSSKSVDI</sequence>
<evidence type="ECO:0000256" key="11">
    <source>
        <dbReference type="ARBA" id="ARBA00023033"/>
    </source>
</evidence>
<dbReference type="AlphaFoldDB" id="A0A154NYC7"/>
<evidence type="ECO:0000256" key="9">
    <source>
        <dbReference type="ARBA" id="ARBA00023002"/>
    </source>
</evidence>
<keyword evidence="11" id="KW-0503">Monooxygenase</keyword>
<dbReference type="InterPro" id="IPR050476">
    <property type="entry name" value="Insect_CytP450_Detox"/>
</dbReference>
<accession>A0A154NYC7</accession>
<dbReference type="Proteomes" id="UP000076502">
    <property type="component" value="Unassembled WGS sequence"/>
</dbReference>
<dbReference type="InterPro" id="IPR001128">
    <property type="entry name" value="Cyt_P450"/>
</dbReference>
<dbReference type="FunFam" id="1.10.630.10:FF:000042">
    <property type="entry name" value="Cytochrome P450"/>
    <property type="match status" value="1"/>
</dbReference>
<evidence type="ECO:0000256" key="3">
    <source>
        <dbReference type="ARBA" id="ARBA00004406"/>
    </source>
</evidence>
<keyword evidence="12 14" id="KW-0472">Membrane</keyword>
<keyword evidence="8" id="KW-0492">Microsome</keyword>
<feature type="transmembrane region" description="Helical" evidence="14">
    <location>
        <begin position="413"/>
        <end position="433"/>
    </location>
</feature>
<evidence type="ECO:0000313" key="15">
    <source>
        <dbReference type="EMBL" id="KZC03880.1"/>
    </source>
</evidence>
<evidence type="ECO:0000256" key="5">
    <source>
        <dbReference type="ARBA" id="ARBA00022617"/>
    </source>
</evidence>
<evidence type="ECO:0000256" key="7">
    <source>
        <dbReference type="ARBA" id="ARBA00022824"/>
    </source>
</evidence>
<evidence type="ECO:0000256" key="12">
    <source>
        <dbReference type="ARBA" id="ARBA00023136"/>
    </source>
</evidence>
<dbReference type="PANTHER" id="PTHR24292:SF54">
    <property type="entry name" value="CYP9F3-RELATED"/>
    <property type="match status" value="1"/>
</dbReference>
<dbReference type="InterPro" id="IPR036396">
    <property type="entry name" value="Cyt_P450_sf"/>
</dbReference>
<gene>
    <name evidence="15" type="ORF">WN55_00059</name>
</gene>
<keyword evidence="14" id="KW-0812">Transmembrane</keyword>
<dbReference type="GO" id="GO:0005506">
    <property type="term" value="F:iron ion binding"/>
    <property type="evidence" value="ECO:0007669"/>
    <property type="project" value="InterPro"/>
</dbReference>
<evidence type="ECO:0000256" key="1">
    <source>
        <dbReference type="ARBA" id="ARBA00001971"/>
    </source>
</evidence>
<dbReference type="OrthoDB" id="2789670at2759"/>
<evidence type="ECO:0000256" key="13">
    <source>
        <dbReference type="PIRSR" id="PIRSR602401-1"/>
    </source>
</evidence>
<proteinExistence type="inferred from homology"/>
<feature type="binding site" description="axial binding residue" evidence="13">
    <location>
        <position position="399"/>
    </location>
    <ligand>
        <name>heme</name>
        <dbReference type="ChEBI" id="CHEBI:30413"/>
    </ligand>
    <ligandPart>
        <name>Fe</name>
        <dbReference type="ChEBI" id="CHEBI:18248"/>
    </ligandPart>
</feature>
<dbReference type="Pfam" id="PF00067">
    <property type="entry name" value="p450"/>
    <property type="match status" value="2"/>
</dbReference>
<dbReference type="Gene3D" id="1.10.630.10">
    <property type="entry name" value="Cytochrome P450"/>
    <property type="match status" value="2"/>
</dbReference>
<comment type="cofactor">
    <cofactor evidence="1 13">
        <name>heme</name>
        <dbReference type="ChEBI" id="CHEBI:30413"/>
    </cofactor>
</comment>
<dbReference type="FunFam" id="1.10.630.10:FF:000182">
    <property type="entry name" value="Cytochrome P450 3A4"/>
    <property type="match status" value="1"/>
</dbReference>
<comment type="subcellular location">
    <subcellularLocation>
        <location evidence="3">Endoplasmic reticulum membrane</location>
        <topology evidence="3">Peripheral membrane protein</topology>
    </subcellularLocation>
    <subcellularLocation>
        <location evidence="2">Microsome membrane</location>
        <topology evidence="2">Peripheral membrane protein</topology>
    </subcellularLocation>
</comment>
<keyword evidence="6 13" id="KW-0479">Metal-binding</keyword>
<dbReference type="PRINTS" id="PR00385">
    <property type="entry name" value="P450"/>
</dbReference>
<comment type="similarity">
    <text evidence="4">Belongs to the cytochrome P450 family.</text>
</comment>
<evidence type="ECO:0000256" key="6">
    <source>
        <dbReference type="ARBA" id="ARBA00022723"/>
    </source>
</evidence>
<evidence type="ECO:0000256" key="4">
    <source>
        <dbReference type="ARBA" id="ARBA00010617"/>
    </source>
</evidence>
<dbReference type="GO" id="GO:0005789">
    <property type="term" value="C:endoplasmic reticulum membrane"/>
    <property type="evidence" value="ECO:0007669"/>
    <property type="project" value="UniProtKB-SubCell"/>
</dbReference>
<dbReference type="SUPFAM" id="SSF48264">
    <property type="entry name" value="Cytochrome P450"/>
    <property type="match status" value="2"/>
</dbReference>
<evidence type="ECO:0000256" key="2">
    <source>
        <dbReference type="ARBA" id="ARBA00004174"/>
    </source>
</evidence>
<dbReference type="PANTHER" id="PTHR24292">
    <property type="entry name" value="CYTOCHROME P450"/>
    <property type="match status" value="1"/>
</dbReference>
<evidence type="ECO:0000256" key="8">
    <source>
        <dbReference type="ARBA" id="ARBA00022848"/>
    </source>
</evidence>
<evidence type="ECO:0000256" key="14">
    <source>
        <dbReference type="SAM" id="Phobius"/>
    </source>
</evidence>
<keyword evidence="10 13" id="KW-0408">Iron</keyword>
<dbReference type="PROSITE" id="PS00086">
    <property type="entry name" value="CYTOCHROME_P450"/>
    <property type="match status" value="2"/>
</dbReference>
<keyword evidence="14" id="KW-1133">Transmembrane helix</keyword>
<evidence type="ECO:0000313" key="16">
    <source>
        <dbReference type="Proteomes" id="UP000076502"/>
    </source>
</evidence>
<evidence type="ECO:0000256" key="10">
    <source>
        <dbReference type="ARBA" id="ARBA00023004"/>
    </source>
</evidence>
<reference evidence="15 16" key="1">
    <citation type="submission" date="2015-07" db="EMBL/GenBank/DDBJ databases">
        <title>The genome of Dufourea novaeangliae.</title>
        <authorList>
            <person name="Pan H."/>
            <person name="Kapheim K."/>
        </authorList>
    </citation>
    <scope>NUCLEOTIDE SEQUENCE [LARGE SCALE GENOMIC DNA]</scope>
    <source>
        <strain evidence="15">0120121106</strain>
        <tissue evidence="15">Whole body</tissue>
    </source>
</reference>
<protein>
    <submittedName>
        <fullName evidence="15">Cytochrome P450 9e2</fullName>
    </submittedName>
</protein>
<organism evidence="15 16">
    <name type="scientific">Dufourea novaeangliae</name>
    <name type="common">Sweat bee</name>
    <dbReference type="NCBI Taxonomy" id="178035"/>
    <lineage>
        <taxon>Eukaryota</taxon>
        <taxon>Metazoa</taxon>
        <taxon>Ecdysozoa</taxon>
        <taxon>Arthropoda</taxon>
        <taxon>Hexapoda</taxon>
        <taxon>Insecta</taxon>
        <taxon>Pterygota</taxon>
        <taxon>Neoptera</taxon>
        <taxon>Endopterygota</taxon>
        <taxon>Hymenoptera</taxon>
        <taxon>Apocrita</taxon>
        <taxon>Aculeata</taxon>
        <taxon>Apoidea</taxon>
        <taxon>Anthophila</taxon>
        <taxon>Halictidae</taxon>
        <taxon>Rophitinae</taxon>
        <taxon>Dufourea</taxon>
    </lineage>
</organism>
<keyword evidence="16" id="KW-1185">Reference proteome</keyword>
<dbReference type="InterPro" id="IPR017972">
    <property type="entry name" value="Cyt_P450_CS"/>
</dbReference>
<dbReference type="PRINTS" id="PR00463">
    <property type="entry name" value="EP450I"/>
</dbReference>
<keyword evidence="5 13" id="KW-0349">Heme</keyword>
<dbReference type="GO" id="GO:0004497">
    <property type="term" value="F:monooxygenase activity"/>
    <property type="evidence" value="ECO:0007669"/>
    <property type="project" value="UniProtKB-KW"/>
</dbReference>
<dbReference type="InterPro" id="IPR002401">
    <property type="entry name" value="Cyt_P450_E_grp-I"/>
</dbReference>
<keyword evidence="9" id="KW-0560">Oxidoreductase</keyword>
<dbReference type="GO" id="GO:0020037">
    <property type="term" value="F:heme binding"/>
    <property type="evidence" value="ECO:0007669"/>
    <property type="project" value="InterPro"/>
</dbReference>
<keyword evidence="7" id="KW-0256">Endoplasmic reticulum</keyword>
<dbReference type="CDD" id="cd11056">
    <property type="entry name" value="CYP6-like"/>
    <property type="match status" value="2"/>
</dbReference>
<dbReference type="EMBL" id="KQ434772">
    <property type="protein sequence ID" value="KZC03880.1"/>
    <property type="molecule type" value="Genomic_DNA"/>
</dbReference>
<name>A0A154NYC7_DUFNO</name>